<dbReference type="Gene3D" id="3.30.2310.20">
    <property type="entry name" value="RelE-like"/>
    <property type="match status" value="1"/>
</dbReference>
<protein>
    <submittedName>
        <fullName evidence="2">Plasmid stabilization system protein ParE</fullName>
    </submittedName>
</protein>
<dbReference type="InterPro" id="IPR035093">
    <property type="entry name" value="RelE/ParE_toxin_dom_sf"/>
</dbReference>
<evidence type="ECO:0000256" key="1">
    <source>
        <dbReference type="ARBA" id="ARBA00022649"/>
    </source>
</evidence>
<gene>
    <name evidence="2" type="ORF">GGD88_002070</name>
</gene>
<sequence>MTTRRPRALIGEIDAKVSRLPETPRLSRAGRAAGTREMVVRRRYVVVYRHDDDGLGGTAVTVLRVLPVAQPWP</sequence>
<keyword evidence="3" id="KW-1185">Reference proteome</keyword>
<dbReference type="Pfam" id="PF05016">
    <property type="entry name" value="ParE_toxin"/>
    <property type="match status" value="1"/>
</dbReference>
<dbReference type="InterPro" id="IPR007712">
    <property type="entry name" value="RelE/ParE_toxin"/>
</dbReference>
<name>A0A7W6RZY8_9PROT</name>
<evidence type="ECO:0000313" key="2">
    <source>
        <dbReference type="EMBL" id="MBB4286341.1"/>
    </source>
</evidence>
<proteinExistence type="predicted"/>
<dbReference type="EMBL" id="JACIGI010000015">
    <property type="protein sequence ID" value="MBB4286341.1"/>
    <property type="molecule type" value="Genomic_DNA"/>
</dbReference>
<dbReference type="AlphaFoldDB" id="A0A7W6RZY8"/>
<evidence type="ECO:0000313" key="3">
    <source>
        <dbReference type="Proteomes" id="UP000555728"/>
    </source>
</evidence>
<reference evidence="2 3" key="1">
    <citation type="submission" date="2020-08" db="EMBL/GenBank/DDBJ databases">
        <title>Genome sequencing of Purple Non-Sulfur Bacteria from various extreme environments.</title>
        <authorList>
            <person name="Mayer M."/>
        </authorList>
    </citation>
    <scope>NUCLEOTIDE SEQUENCE [LARGE SCALE GENOMIC DNA]</scope>
    <source>
        <strain evidence="2 3">JA135</strain>
    </source>
</reference>
<dbReference type="Proteomes" id="UP000555728">
    <property type="component" value="Unassembled WGS sequence"/>
</dbReference>
<accession>A0A7W6RZY8</accession>
<keyword evidence="1" id="KW-1277">Toxin-antitoxin system</keyword>
<dbReference type="RefSeq" id="WP_246423695.1">
    <property type="nucleotide sequence ID" value="NZ_JACIGI010000015.1"/>
</dbReference>
<comment type="caution">
    <text evidence="2">The sequence shown here is derived from an EMBL/GenBank/DDBJ whole genome shotgun (WGS) entry which is preliminary data.</text>
</comment>
<organism evidence="2 3">
    <name type="scientific">Roseospira goensis</name>
    <dbReference type="NCBI Taxonomy" id="391922"/>
    <lineage>
        <taxon>Bacteria</taxon>
        <taxon>Pseudomonadati</taxon>
        <taxon>Pseudomonadota</taxon>
        <taxon>Alphaproteobacteria</taxon>
        <taxon>Rhodospirillales</taxon>
        <taxon>Rhodospirillaceae</taxon>
        <taxon>Roseospira</taxon>
    </lineage>
</organism>